<protein>
    <submittedName>
        <fullName evidence="7">Wolframin (inferred by orthology to a human protein)</fullName>
    </submittedName>
</protein>
<name>A0A0M3JY16_ANISI</name>
<feature type="compositionally biased region" description="Polar residues" evidence="1">
    <location>
        <begin position="25"/>
        <end position="38"/>
    </location>
</feature>
<evidence type="ECO:0000256" key="1">
    <source>
        <dbReference type="SAM" id="MobiDB-lite"/>
    </source>
</evidence>
<feature type="region of interest" description="Disordered" evidence="1">
    <location>
        <begin position="1"/>
        <end position="50"/>
    </location>
</feature>
<reference evidence="5 6" key="2">
    <citation type="submission" date="2018-11" db="EMBL/GenBank/DDBJ databases">
        <authorList>
            <consortium name="Pathogen Informatics"/>
        </authorList>
    </citation>
    <scope>NUCLEOTIDE SEQUENCE [LARGE SCALE GENOMIC DNA]</scope>
</reference>
<dbReference type="OrthoDB" id="5865303at2759"/>
<feature type="domain" description="Wolframin cysteine-rich" evidence="4">
    <location>
        <begin position="635"/>
        <end position="682"/>
    </location>
</feature>
<keyword evidence="2" id="KW-1133">Transmembrane helix</keyword>
<feature type="transmembrane region" description="Helical" evidence="2">
    <location>
        <begin position="407"/>
        <end position="426"/>
    </location>
</feature>
<feature type="transmembrane region" description="Helical" evidence="2">
    <location>
        <begin position="383"/>
        <end position="400"/>
    </location>
</feature>
<organism evidence="7">
    <name type="scientific">Anisakis simplex</name>
    <name type="common">Herring worm</name>
    <dbReference type="NCBI Taxonomy" id="6269"/>
    <lineage>
        <taxon>Eukaryota</taxon>
        <taxon>Metazoa</taxon>
        <taxon>Ecdysozoa</taxon>
        <taxon>Nematoda</taxon>
        <taxon>Chromadorea</taxon>
        <taxon>Rhabditida</taxon>
        <taxon>Spirurina</taxon>
        <taxon>Ascaridomorpha</taxon>
        <taxon>Ascaridoidea</taxon>
        <taxon>Anisakidae</taxon>
        <taxon>Anisakis</taxon>
        <taxon>Anisakis simplex complex</taxon>
    </lineage>
</organism>
<accession>A0A0M3JY16</accession>
<sequence length="778" mass="88584">MKRVKKCLEYDTQSYSSDDNDNSSRLTTSLITNGTNSAVPRHTDDKGSSSWSKEAALRVYHLLTGRSSSRLAPEQALRVLIKEIEENENVTQKELIEKLMGDADLEEESNDFILDANDKRSDVGGDGNSGQNVSTKETEEETERRISPEQQQPTDDRQHHHQYVKNESDHMKMVDDNDNDKVLDDGHLGTDEAEFIKGIRSVLQLDGGYELPISNFVARYSVKRIDMLIEYLLDKVQKQWKTVFYAFIPLQQIQTLVFICFVQIISLTTLFRMLPVILCHIAFGAMMYNTLKMFRDRSLLKHRRIWMRILRIFDRDEGRGYIDGRGREKEEGGGTQDLGETEEISKLEDDVNVSDGDQRQHFSSVTEADIEESQFVTASWEPYWNFFLALLIFIICLGLAERNLPNCILFCGVSAFFTLICFVALADSTDRIALIAITANIISCLPAVMKKMRVSAAYWQIWRPFVEFRLSHLRFAIGIPSFALLIVPIAYILMALRKQRWTEIIHLIIPHIVFIMWSDVAVTLWLIGFRQFQLSGFILTVAVISMFVSPSLLAAGLSCVILATQIKASVEMISVVKIFITIFFLILPFVLIRLFKKLAKKYGFKDFPERSFRAKICLIIAYVFALLMTVSLIYHGTAINWKGTVQSVRIVSIDNSFETLLDYSPDSLAQSIRCFYDTDKNDGSYTKDISANECSLSHLNTYSFEIDVSGPYGEHYISSNKGQLILSASNAFTDLLKLLDEVKHCHNITATLERTVMLPTDQALSVLSVMLLRDPWVV</sequence>
<keyword evidence="2" id="KW-0472">Membrane</keyword>
<dbReference type="WBParaSite" id="ASIM_0001330801-mRNA-1">
    <property type="protein sequence ID" value="ASIM_0001330801-mRNA-1"/>
    <property type="gene ID" value="ASIM_0001330801"/>
</dbReference>
<keyword evidence="2" id="KW-0812">Transmembrane</keyword>
<evidence type="ECO:0000313" key="5">
    <source>
        <dbReference type="EMBL" id="VDK48033.1"/>
    </source>
</evidence>
<feature type="domain" description="Wolframin OB-fold" evidence="3">
    <location>
        <begin position="700"/>
        <end position="743"/>
    </location>
</feature>
<dbReference type="InterPro" id="IPR045400">
    <property type="entry name" value="Wolframin_Cys-rich"/>
</dbReference>
<dbReference type="PANTHER" id="PTHR13098:SF3">
    <property type="entry name" value="WOLFRAMIN"/>
    <property type="match status" value="1"/>
</dbReference>
<dbReference type="GO" id="GO:0055074">
    <property type="term" value="P:calcium ion homeostasis"/>
    <property type="evidence" value="ECO:0007669"/>
    <property type="project" value="TreeGrafter"/>
</dbReference>
<dbReference type="GO" id="GO:0030968">
    <property type="term" value="P:endoplasmic reticulum unfolded protein response"/>
    <property type="evidence" value="ECO:0007669"/>
    <property type="project" value="TreeGrafter"/>
</dbReference>
<evidence type="ECO:0000313" key="6">
    <source>
        <dbReference type="Proteomes" id="UP000267096"/>
    </source>
</evidence>
<dbReference type="GO" id="GO:0005789">
    <property type="term" value="C:endoplasmic reticulum membrane"/>
    <property type="evidence" value="ECO:0007669"/>
    <property type="project" value="TreeGrafter"/>
</dbReference>
<dbReference type="InterPro" id="IPR045461">
    <property type="entry name" value="Wolframin_OB_fold"/>
</dbReference>
<feature type="transmembrane region" description="Helical" evidence="2">
    <location>
        <begin position="616"/>
        <end position="634"/>
    </location>
</feature>
<feature type="compositionally biased region" description="Basic and acidic residues" evidence="1">
    <location>
        <begin position="154"/>
        <end position="175"/>
    </location>
</feature>
<dbReference type="PANTHER" id="PTHR13098">
    <property type="entry name" value="WOLFRAMIN"/>
    <property type="match status" value="1"/>
</dbReference>
<dbReference type="InterPro" id="IPR026209">
    <property type="entry name" value="Wolframin_fam"/>
</dbReference>
<evidence type="ECO:0000259" key="4">
    <source>
        <dbReference type="Pfam" id="PF20053"/>
    </source>
</evidence>
<feature type="transmembrane region" description="Helical" evidence="2">
    <location>
        <begin position="504"/>
        <end position="527"/>
    </location>
</feature>
<dbReference type="EMBL" id="UYRR01031240">
    <property type="protein sequence ID" value="VDK48033.1"/>
    <property type="molecule type" value="Genomic_DNA"/>
</dbReference>
<feature type="transmembrane region" description="Helical" evidence="2">
    <location>
        <begin position="534"/>
        <end position="563"/>
    </location>
</feature>
<evidence type="ECO:0000313" key="7">
    <source>
        <dbReference type="WBParaSite" id="ASIM_0001330801-mRNA-1"/>
    </source>
</evidence>
<feature type="transmembrane region" description="Helical" evidence="2">
    <location>
        <begin position="432"/>
        <end position="449"/>
    </location>
</feature>
<evidence type="ECO:0000256" key="2">
    <source>
        <dbReference type="SAM" id="Phobius"/>
    </source>
</evidence>
<feature type="transmembrane region" description="Helical" evidence="2">
    <location>
        <begin position="575"/>
        <end position="595"/>
    </location>
</feature>
<proteinExistence type="predicted"/>
<dbReference type="AlphaFoldDB" id="A0A0M3JY16"/>
<dbReference type="Pfam" id="PF19913">
    <property type="entry name" value="WCOB"/>
    <property type="match status" value="1"/>
</dbReference>
<reference evidence="7" key="1">
    <citation type="submission" date="2017-02" db="UniProtKB">
        <authorList>
            <consortium name="WormBaseParasite"/>
        </authorList>
    </citation>
    <scope>IDENTIFICATION</scope>
</reference>
<evidence type="ECO:0000259" key="3">
    <source>
        <dbReference type="Pfam" id="PF19913"/>
    </source>
</evidence>
<feature type="region of interest" description="Disordered" evidence="1">
    <location>
        <begin position="116"/>
        <end position="175"/>
    </location>
</feature>
<dbReference type="Proteomes" id="UP000267096">
    <property type="component" value="Unassembled WGS sequence"/>
</dbReference>
<feature type="transmembrane region" description="Helical" evidence="2">
    <location>
        <begin position="470"/>
        <end position="492"/>
    </location>
</feature>
<dbReference type="Pfam" id="PF20053">
    <property type="entry name" value="WC-rich"/>
    <property type="match status" value="1"/>
</dbReference>
<keyword evidence="6" id="KW-1185">Reference proteome</keyword>
<gene>
    <name evidence="5" type="ORF">ASIM_LOCUS12736</name>
</gene>